<name>A0A2T5ANZ3_MYCDI</name>
<comment type="caution">
    <text evidence="1">The sequence shown here is derived from an EMBL/GenBank/DDBJ whole genome shotgun (WGS) entry which is preliminary data.</text>
</comment>
<gene>
    <name evidence="1" type="ORF">C7449_11228</name>
</gene>
<sequence>MAKTDIGLRQAHKLANMPADKRTAFLAEGLPILLESARGLYAASQKISDMPRESSVLKGHAEEEAAKILILMDIVRCPKKLVAGRIGTLMSWYYDHLSRLLYAEACQWHPVDLKELRKIIDNNRATHYLEGGMGEYILPNDLIYQRETRLYADIEGLDDGTLQWVAPNASIRLFDSKPNALVVAEALSAVGAFSIKGINAISAVWNEVDFQDDTSHHESERLIVASLERLIKDKLVTDAANDDHVRHLRGRWQMPLYVLDMKAKAVEREALEEEQERMLWAEMGVGNEY</sequence>
<proteinExistence type="predicted"/>
<dbReference type="EMBL" id="PZZZ01000012">
    <property type="protein sequence ID" value="PTM88395.1"/>
    <property type="molecule type" value="Genomic_DNA"/>
</dbReference>
<organism evidence="1 2">
    <name type="scientific">Mycoplana dimorpha</name>
    <dbReference type="NCBI Taxonomy" id="28320"/>
    <lineage>
        <taxon>Bacteria</taxon>
        <taxon>Pseudomonadati</taxon>
        <taxon>Pseudomonadota</taxon>
        <taxon>Alphaproteobacteria</taxon>
        <taxon>Hyphomicrobiales</taxon>
        <taxon>Rhizobiaceae</taxon>
        <taxon>Mycoplana</taxon>
    </lineage>
</organism>
<evidence type="ECO:0000313" key="2">
    <source>
        <dbReference type="Proteomes" id="UP000241247"/>
    </source>
</evidence>
<dbReference type="OrthoDB" id="7262970at2"/>
<accession>A0A2T5ANZ3</accession>
<protein>
    <submittedName>
        <fullName evidence="1">Uncharacterized protein</fullName>
    </submittedName>
</protein>
<keyword evidence="2" id="KW-1185">Reference proteome</keyword>
<reference evidence="1 2" key="1">
    <citation type="submission" date="2018-04" db="EMBL/GenBank/DDBJ databases">
        <title>Genomic Encyclopedia of Type Strains, Phase IV (KMG-IV): sequencing the most valuable type-strain genomes for metagenomic binning, comparative biology and taxonomic classification.</title>
        <authorList>
            <person name="Goeker M."/>
        </authorList>
    </citation>
    <scope>NUCLEOTIDE SEQUENCE [LARGE SCALE GENOMIC DNA]</scope>
    <source>
        <strain evidence="1 2">DSM 7138</strain>
    </source>
</reference>
<dbReference type="AlphaFoldDB" id="A0A2T5ANZ3"/>
<dbReference type="Proteomes" id="UP000241247">
    <property type="component" value="Unassembled WGS sequence"/>
</dbReference>
<dbReference type="RefSeq" id="WP_108004818.1">
    <property type="nucleotide sequence ID" value="NZ_JBHEEX010000023.1"/>
</dbReference>
<evidence type="ECO:0000313" key="1">
    <source>
        <dbReference type="EMBL" id="PTM88395.1"/>
    </source>
</evidence>